<keyword evidence="4" id="KW-1015">Disulfide bond</keyword>
<evidence type="ECO:0000259" key="7">
    <source>
        <dbReference type="PROSITE" id="PS50026"/>
    </source>
</evidence>
<gene>
    <name evidence="8" type="ORF">EAG_01663</name>
</gene>
<evidence type="ECO:0000313" key="9">
    <source>
        <dbReference type="Proteomes" id="UP000000311"/>
    </source>
</evidence>
<proteinExistence type="predicted"/>
<dbReference type="AlphaFoldDB" id="E1ZXI5"/>
<name>E1ZXI5_CAMFO</name>
<dbReference type="PROSITE" id="PS50026">
    <property type="entry name" value="EGF_3"/>
    <property type="match status" value="1"/>
</dbReference>
<evidence type="ECO:0000256" key="3">
    <source>
        <dbReference type="ARBA" id="ARBA00022737"/>
    </source>
</evidence>
<comment type="caution">
    <text evidence="5">Lacks conserved residue(s) required for the propagation of feature annotation.</text>
</comment>
<keyword evidence="1 5" id="KW-0245">EGF-like domain</keyword>
<dbReference type="InParanoid" id="E1ZXI5"/>
<dbReference type="InterPro" id="IPR000742">
    <property type="entry name" value="EGF"/>
</dbReference>
<protein>
    <submittedName>
        <fullName evidence="8">Neurogenic locus Notch protein</fullName>
    </submittedName>
</protein>
<dbReference type="Gene3D" id="2.10.25.10">
    <property type="entry name" value="Laminin"/>
    <property type="match status" value="1"/>
</dbReference>
<dbReference type="InterPro" id="IPR051022">
    <property type="entry name" value="Notch_Cell-Fate_Det"/>
</dbReference>
<sequence>MRIISQHLENTPRWASFFFLPVDHYPPHIMWVNKCMCSSGYTGQNCESDYIPCDPSPCENGGSCQQVSELGYACHCPEGDNYNIKMYKINDFYMKVCSSSYTVDMKNLYELPYQLKASLLPLLNGYHLVSLSSCNGAAKNLQGEYCCDDLNESVSGFIRERTTGTRSLTTPLHNIAHQTPCRGSRRKDAGKRKEHRHGELTLFRHSAENQTRVYASRIDNDFGTDRDKLRDAAARKQEISGSTIFVASNRLKLNSDARRGCSSNTHNQRANVLFLALLLLLHLHLPPRHTLSSAQPTREEIKWKMIDVVNKNNFAWVSPWRASGHPMPAMVFGGEGPAVNLPLHFMSSSGLSVHLTIVTRQTDRNDRRSRLNSR</sequence>
<accession>E1ZXI5</accession>
<evidence type="ECO:0000256" key="6">
    <source>
        <dbReference type="SAM" id="MobiDB-lite"/>
    </source>
</evidence>
<evidence type="ECO:0000313" key="8">
    <source>
        <dbReference type="EMBL" id="EFN74105.1"/>
    </source>
</evidence>
<keyword evidence="2" id="KW-0732">Signal</keyword>
<feature type="region of interest" description="Disordered" evidence="6">
    <location>
        <begin position="176"/>
        <end position="196"/>
    </location>
</feature>
<evidence type="ECO:0000256" key="4">
    <source>
        <dbReference type="ARBA" id="ARBA00023157"/>
    </source>
</evidence>
<dbReference type="EMBL" id="GL435061">
    <property type="protein sequence ID" value="EFN74105.1"/>
    <property type="molecule type" value="Genomic_DNA"/>
</dbReference>
<dbReference type="Proteomes" id="UP000000311">
    <property type="component" value="Unassembled WGS sequence"/>
</dbReference>
<reference evidence="8 9" key="1">
    <citation type="journal article" date="2010" name="Science">
        <title>Genomic comparison of the ants Camponotus floridanus and Harpegnathos saltator.</title>
        <authorList>
            <person name="Bonasio R."/>
            <person name="Zhang G."/>
            <person name="Ye C."/>
            <person name="Mutti N.S."/>
            <person name="Fang X."/>
            <person name="Qin N."/>
            <person name="Donahue G."/>
            <person name="Yang P."/>
            <person name="Li Q."/>
            <person name="Li C."/>
            <person name="Zhang P."/>
            <person name="Huang Z."/>
            <person name="Berger S.L."/>
            <person name="Reinberg D."/>
            <person name="Wang J."/>
            <person name="Liebig J."/>
        </authorList>
    </citation>
    <scope>NUCLEOTIDE SEQUENCE [LARGE SCALE GENOMIC DNA]</scope>
    <source>
        <strain evidence="9">C129</strain>
    </source>
</reference>
<organism evidence="9">
    <name type="scientific">Camponotus floridanus</name>
    <name type="common">Florida carpenter ant</name>
    <dbReference type="NCBI Taxonomy" id="104421"/>
    <lineage>
        <taxon>Eukaryota</taxon>
        <taxon>Metazoa</taxon>
        <taxon>Ecdysozoa</taxon>
        <taxon>Arthropoda</taxon>
        <taxon>Hexapoda</taxon>
        <taxon>Insecta</taxon>
        <taxon>Pterygota</taxon>
        <taxon>Neoptera</taxon>
        <taxon>Endopterygota</taxon>
        <taxon>Hymenoptera</taxon>
        <taxon>Apocrita</taxon>
        <taxon>Aculeata</taxon>
        <taxon>Formicoidea</taxon>
        <taxon>Formicidae</taxon>
        <taxon>Formicinae</taxon>
        <taxon>Camponotus</taxon>
    </lineage>
</organism>
<feature type="domain" description="EGF-like" evidence="7">
    <location>
        <begin position="49"/>
        <end position="83"/>
    </location>
</feature>
<dbReference type="PANTHER" id="PTHR24049">
    <property type="entry name" value="CRUMBS FAMILY MEMBER"/>
    <property type="match status" value="1"/>
</dbReference>
<keyword evidence="9" id="KW-1185">Reference proteome</keyword>
<dbReference type="PANTHER" id="PTHR24049:SF22">
    <property type="entry name" value="DROSOPHILA CRUMBS HOMOLOG"/>
    <property type="match status" value="1"/>
</dbReference>
<dbReference type="Pfam" id="PF00008">
    <property type="entry name" value="EGF"/>
    <property type="match status" value="1"/>
</dbReference>
<evidence type="ECO:0000256" key="1">
    <source>
        <dbReference type="ARBA" id="ARBA00022536"/>
    </source>
</evidence>
<evidence type="ECO:0000256" key="2">
    <source>
        <dbReference type="ARBA" id="ARBA00022729"/>
    </source>
</evidence>
<keyword evidence="3" id="KW-0677">Repeat</keyword>
<feature type="compositionally biased region" description="Basic residues" evidence="6">
    <location>
        <begin position="183"/>
        <end position="195"/>
    </location>
</feature>
<dbReference type="STRING" id="104421.E1ZXI5"/>
<evidence type="ECO:0000256" key="5">
    <source>
        <dbReference type="PROSITE-ProRule" id="PRU00076"/>
    </source>
</evidence>